<feature type="chain" id="PRO_5045209211" description="Transglutaminase-like domain-containing protein" evidence="2">
    <location>
        <begin position="23"/>
        <end position="692"/>
    </location>
</feature>
<accession>A0ABT3BMR4</accession>
<sequence>MKKRLIKFWLAPILIGATVLVAACKATNTTNEKPTEQPKESPIDQSNTNPQPNEIDSTQTDDTQHDSPSTDQTKPIDDHQTDSNSSAKQEEHVDSTDNTNPKNNDTNTHTNDQTETPHNEDLTSNEDQVLKSTQNKFLEIKNKMRQFNAKKLQMPYFVFFSKNNMMDGENQNQGSWLDDMQALIDDLKVITKENYQSDSFHQLVSIFDRIEKQFDEQEARESAPTITFETKPTPQEAHTELLRAITSLKKQHFFTEKYDTNEKAINIQAFYDDYTNLIAHQYYKYPYLSIGSTATVMFKDVNDNLMSFSATNNQLNDQAKQAMITYVKNALDLLEEHMSVYEKVFVLTRYVTDQLNYMNNSNGLNDAYLRHAGVCKEYVEQAALLYSMANLDFRIITGEQHTFFAFKNQDNQWFITDPTHLDQRPIDVDYPIVYQGNAQLIAQMSEMFKNQRHITWDPLINGLDSQKYLSDINQSNMIDEQTSAHSFVKQIDPQTESNYHYYNHKFYLIKDHILASFKAANKNETLNALVNQTFNDQFTKTIADVKFANLMAGYKNHLYVIGTKNQQTQIYDINLDDYSVNVLNTLISNEAEDLTYSFTNDEIILHINNAQTIKINKPNDYQFNDDVYNLNKRLKLAFLVFGLYYDPTTQQGAELLVKLNYIEQLIADENANLRVIKQSLEDIEAQLQSTRA</sequence>
<evidence type="ECO:0000256" key="2">
    <source>
        <dbReference type="SAM" id="SignalP"/>
    </source>
</evidence>
<gene>
    <name evidence="3" type="ORF">OF376_01900</name>
</gene>
<feature type="compositionally biased region" description="Polar residues" evidence="1">
    <location>
        <begin position="43"/>
        <end position="55"/>
    </location>
</feature>
<evidence type="ECO:0008006" key="5">
    <source>
        <dbReference type="Google" id="ProtNLM"/>
    </source>
</evidence>
<comment type="caution">
    <text evidence="3">The sequence shown here is derived from an EMBL/GenBank/DDBJ whole genome shotgun (WGS) entry which is preliminary data.</text>
</comment>
<evidence type="ECO:0000313" key="3">
    <source>
        <dbReference type="EMBL" id="MCV3728516.1"/>
    </source>
</evidence>
<protein>
    <recommendedName>
        <fullName evidence="5">Transglutaminase-like domain-containing protein</fullName>
    </recommendedName>
</protein>
<feature type="compositionally biased region" description="Basic and acidic residues" evidence="1">
    <location>
        <begin position="33"/>
        <end position="42"/>
    </location>
</feature>
<dbReference type="RefSeq" id="WP_263821833.1">
    <property type="nucleotide sequence ID" value="NZ_JAOXHL010000002.1"/>
</dbReference>
<dbReference type="PROSITE" id="PS51257">
    <property type="entry name" value="PROKAR_LIPOPROTEIN"/>
    <property type="match status" value="1"/>
</dbReference>
<dbReference type="Proteomes" id="UP001208245">
    <property type="component" value="Unassembled WGS sequence"/>
</dbReference>
<dbReference type="InterPro" id="IPR038765">
    <property type="entry name" value="Papain-like_cys_pep_sf"/>
</dbReference>
<dbReference type="EMBL" id="JAOXHL010000002">
    <property type="protein sequence ID" value="MCV3728516.1"/>
    <property type="molecule type" value="Genomic_DNA"/>
</dbReference>
<evidence type="ECO:0000313" key="4">
    <source>
        <dbReference type="Proteomes" id="UP001208245"/>
    </source>
</evidence>
<keyword evidence="2" id="KW-0732">Signal</keyword>
<reference evidence="3 4" key="1">
    <citation type="journal article" date="2020" name="Int. J. Syst. Evol. Microbiol.">
        <title>Ureaplasma miroungigenitalium sp. nov. isolated from northern elephant seals (Mirounga angustirostris) and Ureaplasma zalophigenitalium sp. nov. isolated from California sea lions (Zalophus californianus).</title>
        <authorList>
            <person name="Volokhov D.V."/>
            <person name="Gulland F.M."/>
            <person name="Gao Y."/>
            <person name="Chizhikov V.E."/>
        </authorList>
    </citation>
    <scope>NUCLEOTIDE SEQUENCE [LARGE SCALE GENOMIC DNA]</scope>
    <source>
        <strain evidence="3 4">ES3182-GEN</strain>
    </source>
</reference>
<organism evidence="3 4">
    <name type="scientific">Ureaplasma miroungigenitalium</name>
    <dbReference type="NCBI Taxonomy" id="1042321"/>
    <lineage>
        <taxon>Bacteria</taxon>
        <taxon>Bacillati</taxon>
        <taxon>Mycoplasmatota</taxon>
        <taxon>Mycoplasmoidales</taxon>
        <taxon>Mycoplasmoidaceae</taxon>
        <taxon>Ureaplasma</taxon>
    </lineage>
</organism>
<keyword evidence="4" id="KW-1185">Reference proteome</keyword>
<feature type="region of interest" description="Disordered" evidence="1">
    <location>
        <begin position="29"/>
        <end position="127"/>
    </location>
</feature>
<evidence type="ECO:0000256" key="1">
    <source>
        <dbReference type="SAM" id="MobiDB-lite"/>
    </source>
</evidence>
<feature type="compositionally biased region" description="Low complexity" evidence="1">
    <location>
        <begin position="96"/>
        <end position="114"/>
    </location>
</feature>
<name>A0ABT3BMR4_9BACT</name>
<feature type="signal peptide" evidence="2">
    <location>
        <begin position="1"/>
        <end position="22"/>
    </location>
</feature>
<dbReference type="SUPFAM" id="SSF54001">
    <property type="entry name" value="Cysteine proteinases"/>
    <property type="match status" value="1"/>
</dbReference>
<proteinExistence type="predicted"/>
<feature type="compositionally biased region" description="Low complexity" evidence="1">
    <location>
        <begin position="56"/>
        <end position="73"/>
    </location>
</feature>